<dbReference type="PANTHER" id="PTHR21451:SF0">
    <property type="entry name" value="HISTONE-LYSINE N-METHYLTRANSFERASE, H3 LYSINE-79 SPECIFIC"/>
    <property type="match status" value="1"/>
</dbReference>
<evidence type="ECO:0000256" key="2">
    <source>
        <dbReference type="ARBA" id="ARBA00012190"/>
    </source>
</evidence>
<keyword evidence="5" id="KW-0808">Transferase</keyword>
<dbReference type="InterPro" id="IPR025789">
    <property type="entry name" value="DOT1_dom"/>
</dbReference>
<evidence type="ECO:0000256" key="9">
    <source>
        <dbReference type="ARBA" id="ARBA00023015"/>
    </source>
</evidence>
<dbReference type="AlphaFoldDB" id="A0A5D3AVJ2"/>
<evidence type="ECO:0000256" key="4">
    <source>
        <dbReference type="ARBA" id="ARBA00022603"/>
    </source>
</evidence>
<feature type="binding site" evidence="14">
    <location>
        <begin position="582"/>
        <end position="583"/>
    </location>
    <ligand>
        <name>S-adenosyl-L-methionine</name>
        <dbReference type="ChEBI" id="CHEBI:59789"/>
    </ligand>
</feature>
<accession>A0A5D3AVJ2</accession>
<reference evidence="17 18" key="1">
    <citation type="submission" date="2017-05" db="EMBL/GenBank/DDBJ databases">
        <title>The Genome Sequence of Tsuchiyaea wingfieldii DSM 27421.</title>
        <authorList>
            <person name="Cuomo C."/>
            <person name="Passer A."/>
            <person name="Billmyre B."/>
            <person name="Heitman J."/>
        </authorList>
    </citation>
    <scope>NUCLEOTIDE SEQUENCE [LARGE SCALE GENOMIC DNA]</scope>
    <source>
        <strain evidence="17 18">DSM 27421</strain>
    </source>
</reference>
<evidence type="ECO:0000256" key="10">
    <source>
        <dbReference type="ARBA" id="ARBA00023163"/>
    </source>
</evidence>
<evidence type="ECO:0000256" key="8">
    <source>
        <dbReference type="ARBA" id="ARBA00022853"/>
    </source>
</evidence>
<feature type="compositionally biased region" description="Polar residues" evidence="15">
    <location>
        <begin position="74"/>
        <end position="88"/>
    </location>
</feature>
<evidence type="ECO:0000256" key="5">
    <source>
        <dbReference type="ARBA" id="ARBA00022679"/>
    </source>
</evidence>
<feature type="region of interest" description="Disordered" evidence="15">
    <location>
        <begin position="354"/>
        <end position="385"/>
    </location>
</feature>
<keyword evidence="6 14" id="KW-0949">S-adenosyl-L-methionine</keyword>
<sequence length="696" mass="75665">MSLFLFVPFSSNHPIKNHIARMAFSFFGDESKLPAAPRPVSISVKKTPSGRQLNGASNTSPGPSRASSDRERSTVTPRTSSNSLPRSTSGQKSSNGAGGAKKVASGSLLKGSSISRPTSGSGTPKTKQEERVRSTATPRTPSHSSSPSRLKRKTPQATQIVESESSSGSESESSDDALDPKPRNPKKRSRTFKNGSGSSTPLLGEKKVGRRVFCWDKVDMRGEWGRGWAGFVGSEEVVGGQVEGWAGGGGGEATSKTVKYTPFFPQTGFDMEDGVWPSVEILYPAKGCKETFQLIHPVSNSEFAPMAELKRTLSFILERKSSAPSYYIPPSHRHIFGTLKDSLDLSVRLSAVPSRVSSPLPPSLVTPPPDVSSPSGIAPNPESLAPPLAERIENIGDLLRISLAPNRLDGPLFRLAISRYNAAMQAIQSDGTLQQWLSSGLRGGRELKLDDWKELVAHVHDTAYQRVVGPYTHELARPGRHPEDVAKALREKEDSYGELKSAFMSRILEQTKLGPDSVFVDLGSGVGNCVLQASLQAGCRSYGFELLPTPAHCARLQLKEVQRRWAMWALEGNLGVEVGEGDFTDMGEVGKCLRDADVVLVNNEVFPSSLNQALCDMFLDLKDGAIIVSLKPFVEKGFRINSSNCDRFAACLRSTQHEYWGDWVSWKGDGGYYYIAVKDPSERAKFVESMSKGRRG</sequence>
<keyword evidence="18" id="KW-1185">Reference proteome</keyword>
<dbReference type="GO" id="GO:0000786">
    <property type="term" value="C:nucleosome"/>
    <property type="evidence" value="ECO:0007669"/>
    <property type="project" value="InterPro"/>
</dbReference>
<protein>
    <recommendedName>
        <fullName evidence="3">Histone-lysine N-methyltransferase, H3 lysine-79 specific</fullName>
        <ecNumber evidence="2">2.1.1.360</ecNumber>
    </recommendedName>
    <alternativeName>
        <fullName evidence="12">Histone H3-K79 methyltransferase</fullName>
    </alternativeName>
</protein>
<dbReference type="GO" id="GO:0031509">
    <property type="term" value="P:subtelomeric heterochromatin formation"/>
    <property type="evidence" value="ECO:0007669"/>
    <property type="project" value="InterPro"/>
</dbReference>
<dbReference type="GO" id="GO:0032259">
    <property type="term" value="P:methylation"/>
    <property type="evidence" value="ECO:0007669"/>
    <property type="project" value="UniProtKB-KW"/>
</dbReference>
<name>A0A5D3AVJ2_9TREE</name>
<evidence type="ECO:0000256" key="11">
    <source>
        <dbReference type="ARBA" id="ARBA00023242"/>
    </source>
</evidence>
<comment type="caution">
    <text evidence="17">The sequence shown here is derived from an EMBL/GenBank/DDBJ whole genome shotgun (WGS) entry which is preliminary data.</text>
</comment>
<evidence type="ECO:0000256" key="14">
    <source>
        <dbReference type="PIRSR" id="PIRSR017570-1"/>
    </source>
</evidence>
<evidence type="ECO:0000256" key="1">
    <source>
        <dbReference type="ARBA" id="ARBA00004123"/>
    </source>
</evidence>
<dbReference type="SUPFAM" id="SSF53335">
    <property type="entry name" value="S-adenosyl-L-methionine-dependent methyltransferases"/>
    <property type="match status" value="1"/>
</dbReference>
<dbReference type="InterPro" id="IPR029063">
    <property type="entry name" value="SAM-dependent_MTases_sf"/>
</dbReference>
<comment type="subcellular location">
    <subcellularLocation>
        <location evidence="1">Nucleus</location>
    </subcellularLocation>
</comment>
<keyword evidence="4" id="KW-0489">Methyltransferase</keyword>
<dbReference type="PANTHER" id="PTHR21451">
    <property type="entry name" value="HISTONE H3 METHYLTRANSFERASE"/>
    <property type="match status" value="1"/>
</dbReference>
<proteinExistence type="predicted"/>
<organism evidence="17 18">
    <name type="scientific">Cryptococcus floricola</name>
    <dbReference type="NCBI Taxonomy" id="2591691"/>
    <lineage>
        <taxon>Eukaryota</taxon>
        <taxon>Fungi</taxon>
        <taxon>Dikarya</taxon>
        <taxon>Basidiomycota</taxon>
        <taxon>Agaricomycotina</taxon>
        <taxon>Tremellomycetes</taxon>
        <taxon>Tremellales</taxon>
        <taxon>Cryptococcaceae</taxon>
        <taxon>Cryptococcus</taxon>
    </lineage>
</organism>
<dbReference type="Gene3D" id="3.40.50.150">
    <property type="entry name" value="Vaccinia Virus protein VP39"/>
    <property type="match status" value="1"/>
</dbReference>
<comment type="catalytic activity">
    <reaction evidence="13">
        <text>L-lysyl(79)-[histone H3] + 3 S-adenosyl-L-methionine = N(6),N(6),N(6)-trimethyl-L-lysyl(79)-[histone H3] + 3 S-adenosyl-L-homocysteine + 3 H(+)</text>
        <dbReference type="Rhea" id="RHEA:60328"/>
        <dbReference type="Rhea" id="RHEA-COMP:15549"/>
        <dbReference type="Rhea" id="RHEA-COMP:15552"/>
        <dbReference type="ChEBI" id="CHEBI:15378"/>
        <dbReference type="ChEBI" id="CHEBI:29969"/>
        <dbReference type="ChEBI" id="CHEBI:57856"/>
        <dbReference type="ChEBI" id="CHEBI:59789"/>
        <dbReference type="ChEBI" id="CHEBI:61961"/>
        <dbReference type="EC" id="2.1.1.360"/>
    </reaction>
</comment>
<dbReference type="PIRSF" id="PIRSF017570">
    <property type="entry name" value="Histone_H3-K79_MeTrfase"/>
    <property type="match status" value="1"/>
</dbReference>
<feature type="compositionally biased region" description="Pro residues" evidence="15">
    <location>
        <begin position="359"/>
        <end position="371"/>
    </location>
</feature>
<feature type="compositionally biased region" description="Polar residues" evidence="15">
    <location>
        <begin position="44"/>
        <end position="66"/>
    </location>
</feature>
<keyword evidence="11" id="KW-0539">Nucleus</keyword>
<dbReference type="EMBL" id="NIDF01000065">
    <property type="protein sequence ID" value="TYJ54259.1"/>
    <property type="molecule type" value="Genomic_DNA"/>
</dbReference>
<evidence type="ECO:0000256" key="6">
    <source>
        <dbReference type="ARBA" id="ARBA00022691"/>
    </source>
</evidence>
<dbReference type="PROSITE" id="PS51569">
    <property type="entry name" value="DOT1"/>
    <property type="match status" value="1"/>
</dbReference>
<evidence type="ECO:0000256" key="3">
    <source>
        <dbReference type="ARBA" id="ARBA00020987"/>
    </source>
</evidence>
<feature type="compositionally biased region" description="Low complexity" evidence="15">
    <location>
        <begin position="89"/>
        <end position="107"/>
    </location>
</feature>
<dbReference type="GO" id="GO:0000781">
    <property type="term" value="C:chromosome, telomeric region"/>
    <property type="evidence" value="ECO:0007669"/>
    <property type="project" value="GOC"/>
</dbReference>
<dbReference type="EC" id="2.1.1.360" evidence="2"/>
<dbReference type="GO" id="GO:0000077">
    <property type="term" value="P:DNA damage checkpoint signaling"/>
    <property type="evidence" value="ECO:0007669"/>
    <property type="project" value="InterPro"/>
</dbReference>
<feature type="domain" description="DOT1" evidence="16">
    <location>
        <begin position="354"/>
        <end position="691"/>
    </location>
</feature>
<feature type="compositionally biased region" description="Polar residues" evidence="15">
    <location>
        <begin position="110"/>
        <end position="125"/>
    </location>
</feature>
<feature type="binding site" evidence="14">
    <location>
        <begin position="496"/>
        <end position="499"/>
    </location>
    <ligand>
        <name>S-adenosyl-L-methionine</name>
        <dbReference type="ChEBI" id="CHEBI:59789"/>
    </ligand>
</feature>
<keyword evidence="9" id="KW-0805">Transcription regulation</keyword>
<keyword evidence="8" id="KW-0156">Chromatin regulator</keyword>
<feature type="compositionally biased region" description="Polar residues" evidence="15">
    <location>
        <begin position="192"/>
        <end position="201"/>
    </location>
</feature>
<keyword evidence="10" id="KW-0804">Transcription</keyword>
<feature type="region of interest" description="Disordered" evidence="15">
    <location>
        <begin position="35"/>
        <end position="203"/>
    </location>
</feature>
<feature type="compositionally biased region" description="Low complexity" evidence="15">
    <location>
        <begin position="162"/>
        <end position="171"/>
    </location>
</feature>
<dbReference type="GO" id="GO:0140956">
    <property type="term" value="F:histone H3K79 trimethyltransferase activity"/>
    <property type="evidence" value="ECO:0007669"/>
    <property type="project" value="UniProtKB-EC"/>
</dbReference>
<evidence type="ECO:0000313" key="17">
    <source>
        <dbReference type="EMBL" id="TYJ54259.1"/>
    </source>
</evidence>
<evidence type="ECO:0000256" key="13">
    <source>
        <dbReference type="ARBA" id="ARBA00047770"/>
    </source>
</evidence>
<evidence type="ECO:0000256" key="12">
    <source>
        <dbReference type="ARBA" id="ARBA00029821"/>
    </source>
</evidence>
<evidence type="ECO:0000256" key="7">
    <source>
        <dbReference type="ARBA" id="ARBA00022737"/>
    </source>
</evidence>
<dbReference type="Pfam" id="PF08123">
    <property type="entry name" value="DOT1"/>
    <property type="match status" value="1"/>
</dbReference>
<evidence type="ECO:0000256" key="15">
    <source>
        <dbReference type="SAM" id="MobiDB-lite"/>
    </source>
</evidence>
<evidence type="ECO:0000259" key="16">
    <source>
        <dbReference type="PROSITE" id="PS51569"/>
    </source>
</evidence>
<feature type="compositionally biased region" description="Low complexity" evidence="15">
    <location>
        <begin position="134"/>
        <end position="148"/>
    </location>
</feature>
<dbReference type="GO" id="GO:0042393">
    <property type="term" value="F:histone binding"/>
    <property type="evidence" value="ECO:0007669"/>
    <property type="project" value="InterPro"/>
</dbReference>
<feature type="binding site" evidence="14">
    <location>
        <position position="545"/>
    </location>
    <ligand>
        <name>S-adenosyl-L-methionine</name>
        <dbReference type="ChEBI" id="CHEBI:59789"/>
    </ligand>
</feature>
<dbReference type="InterPro" id="IPR021162">
    <property type="entry name" value="Dot1"/>
</dbReference>
<dbReference type="CDD" id="cd02440">
    <property type="entry name" value="AdoMet_MTases"/>
    <property type="match status" value="1"/>
</dbReference>
<evidence type="ECO:0000313" key="18">
    <source>
        <dbReference type="Proteomes" id="UP000322245"/>
    </source>
</evidence>
<dbReference type="InterPro" id="IPR030445">
    <property type="entry name" value="H3-K79_meTrfase"/>
</dbReference>
<keyword evidence="7" id="KW-0677">Repeat</keyword>
<dbReference type="GO" id="GO:0006281">
    <property type="term" value="P:DNA repair"/>
    <property type="evidence" value="ECO:0007669"/>
    <property type="project" value="InterPro"/>
</dbReference>
<feature type="binding site" evidence="14">
    <location>
        <begin position="519"/>
        <end position="528"/>
    </location>
    <ligand>
        <name>S-adenosyl-L-methionine</name>
        <dbReference type="ChEBI" id="CHEBI:59789"/>
    </ligand>
</feature>
<dbReference type="GO" id="GO:0005634">
    <property type="term" value="C:nucleus"/>
    <property type="evidence" value="ECO:0007669"/>
    <property type="project" value="UniProtKB-SubCell"/>
</dbReference>
<gene>
    <name evidence="17" type="ORF">B9479_005104</name>
</gene>
<dbReference type="Proteomes" id="UP000322245">
    <property type="component" value="Unassembled WGS sequence"/>
</dbReference>